<evidence type="ECO:0000313" key="3">
    <source>
        <dbReference type="Proteomes" id="UP000035648"/>
    </source>
</evidence>
<gene>
    <name evidence="2" type="ORF">UT28_C0001G0815</name>
</gene>
<dbReference type="Pfam" id="PF00156">
    <property type="entry name" value="Pribosyltran"/>
    <property type="match status" value="1"/>
</dbReference>
<protein>
    <recommendedName>
        <fullName evidence="1">Phosphoribosyltransferase domain-containing protein</fullName>
    </recommendedName>
</protein>
<dbReference type="AlphaFoldDB" id="A0A0G4B408"/>
<dbReference type="InterPro" id="IPR000836">
    <property type="entry name" value="PRTase_dom"/>
</dbReference>
<dbReference type="Gene3D" id="3.40.50.2020">
    <property type="match status" value="1"/>
</dbReference>
<dbReference type="CDD" id="cd06223">
    <property type="entry name" value="PRTases_typeI"/>
    <property type="match status" value="1"/>
</dbReference>
<accession>A0A0G4B408</accession>
<feature type="domain" description="Phosphoribosyltransferase" evidence="1">
    <location>
        <begin position="15"/>
        <end position="160"/>
    </location>
</feature>
<sequence length="210" mass="23451">MKEFNDRKDAGKQLAKRIETLMDGMNPRKTLVLGLTRGGVPVAKEIADYFNLPLDVLIVRKIGAPLNSEYAIAAVSQHELVIGDHEFANYVKEQVEHERFEIKRRLAYYRDEKPPLLLKGKIVILVDDGLATGLSMGVALRELARLKPEKIIIAIPVAASDSLGLLVREGHPVIALRVTKNFSSVGNFYKVFNQITDEEVRSSLPLAKHK</sequence>
<dbReference type="EMBL" id="CP011213">
    <property type="protein sequence ID" value="AKM82594.1"/>
    <property type="molecule type" value="Genomic_DNA"/>
</dbReference>
<evidence type="ECO:0000313" key="2">
    <source>
        <dbReference type="EMBL" id="AKM82594.1"/>
    </source>
</evidence>
<dbReference type="STRING" id="1618337.UT28_C0001G0815"/>
<evidence type="ECO:0000259" key="1">
    <source>
        <dbReference type="Pfam" id="PF00156"/>
    </source>
</evidence>
<dbReference type="SUPFAM" id="SSF53271">
    <property type="entry name" value="PRTase-like"/>
    <property type="match status" value="1"/>
</dbReference>
<dbReference type="Proteomes" id="UP000035648">
    <property type="component" value="Chromosome"/>
</dbReference>
<name>A0A0G4B408_9BACT</name>
<organism evidence="2 3">
    <name type="scientific">Berkelbacteria bacterium GW2011_GWE1_39_12</name>
    <dbReference type="NCBI Taxonomy" id="1618337"/>
    <lineage>
        <taxon>Bacteria</taxon>
        <taxon>Candidatus Berkelbacteria</taxon>
    </lineage>
</organism>
<reference evidence="2 3" key="1">
    <citation type="journal article" date="2015" name="Nature">
        <title>rRNA introns, odd ribosomes, and small enigmatic genomes across a large radiation of phyla.</title>
        <authorList>
            <person name="Brown C.T."/>
            <person name="Hug L.A."/>
            <person name="Thomas B.C."/>
            <person name="Sharon I."/>
            <person name="Castelle C.J."/>
            <person name="Singh A."/>
            <person name="Wilkins M.J."/>
            <person name="Williams K.H."/>
            <person name="Banfield J.F."/>
        </authorList>
    </citation>
    <scope>NUCLEOTIDE SEQUENCE [LARGE SCALE GENOMIC DNA]</scope>
</reference>
<proteinExistence type="predicted"/>
<dbReference type="PATRIC" id="fig|1618337.4.peg.803"/>
<dbReference type="Gene3D" id="3.30.1310.20">
    <property type="entry name" value="PRTase-like"/>
    <property type="match status" value="1"/>
</dbReference>
<dbReference type="KEGG" id="bbgw:UT28_C0001G0815"/>
<dbReference type="InterPro" id="IPR029057">
    <property type="entry name" value="PRTase-like"/>
</dbReference>